<gene>
    <name evidence="2" type="ORF">SLA_0448</name>
</gene>
<evidence type="ECO:0000313" key="2">
    <source>
        <dbReference type="EMBL" id="BAU81403.1"/>
    </source>
</evidence>
<name>A0A160NUX6_STRLU</name>
<organism evidence="2 3">
    <name type="scientific">Streptomyces laurentii</name>
    <dbReference type="NCBI Taxonomy" id="39478"/>
    <lineage>
        <taxon>Bacteria</taxon>
        <taxon>Bacillati</taxon>
        <taxon>Actinomycetota</taxon>
        <taxon>Actinomycetes</taxon>
        <taxon>Kitasatosporales</taxon>
        <taxon>Streptomycetaceae</taxon>
        <taxon>Streptomyces</taxon>
    </lineage>
</organism>
<feature type="region of interest" description="Disordered" evidence="1">
    <location>
        <begin position="111"/>
        <end position="142"/>
    </location>
</feature>
<evidence type="ECO:0000256" key="1">
    <source>
        <dbReference type="SAM" id="MobiDB-lite"/>
    </source>
</evidence>
<dbReference type="Proteomes" id="UP000217676">
    <property type="component" value="Chromosome"/>
</dbReference>
<accession>A0A160NUX6</accession>
<dbReference type="KEGG" id="slau:SLA_0448"/>
<reference evidence="2 3" key="1">
    <citation type="journal article" date="2016" name="Genome Announc.">
        <title>Complete Genome Sequence of Thiostrepton-Producing Streptomyces laurentii ATCC 31255.</title>
        <authorList>
            <person name="Doi K."/>
            <person name="Fujino Y."/>
            <person name="Nagayoshi Y."/>
            <person name="Ohshima T."/>
            <person name="Ogata S."/>
        </authorList>
    </citation>
    <scope>NUCLEOTIDE SEQUENCE [LARGE SCALE GENOMIC DNA]</scope>
    <source>
        <strain evidence="2 3">ATCC 31255</strain>
    </source>
</reference>
<dbReference type="AlphaFoldDB" id="A0A160NUX6"/>
<keyword evidence="3" id="KW-1185">Reference proteome</keyword>
<evidence type="ECO:0000313" key="3">
    <source>
        <dbReference type="Proteomes" id="UP000217676"/>
    </source>
</evidence>
<sequence>MGKTAERLGEARPLASVADDEIGGALEQLWGEAAVNTWNARRAAVLSWLGWCAERGYEGPQVPAWVKRMAPPDSDTAARSKMAIDRLIARRDVRLREKTVWRMLYETVARPGPAPRRQRRGAGPGRAPGPGEGEGCPAAYPAPGRLARGLRAGDRVRGCRHRPPAAPAPDCCLRPWLATGW</sequence>
<protein>
    <submittedName>
        <fullName evidence="2">Recombinase</fullName>
    </submittedName>
</protein>
<proteinExistence type="predicted"/>
<dbReference type="EMBL" id="AP017424">
    <property type="protein sequence ID" value="BAU81403.1"/>
    <property type="molecule type" value="Genomic_DNA"/>
</dbReference>
<feature type="compositionally biased region" description="Gly residues" evidence="1">
    <location>
        <begin position="122"/>
        <end position="134"/>
    </location>
</feature>